<accession>A0AAU9BIB2</accession>
<dbReference type="InterPro" id="IPR007423">
    <property type="entry name" value="Sel_put"/>
</dbReference>
<dbReference type="Pfam" id="PF04328">
    <property type="entry name" value="Sel_put"/>
    <property type="match status" value="1"/>
</dbReference>
<protein>
    <recommendedName>
        <fullName evidence="3">YbdD/YjiX family protein</fullName>
    </recommendedName>
</protein>
<sequence>MPGGASAYPAYIPCEIRTMFDTLSKAGKYLGQAAKMMIGVPDYDNYVEHMRVNHPDQTPMTYEEFFRDRQDARYGGKGGAKCC</sequence>
<dbReference type="EMBL" id="AP023447">
    <property type="protein sequence ID" value="BCL41896.1"/>
    <property type="molecule type" value="Genomic_DNA"/>
</dbReference>
<evidence type="ECO:0000313" key="1">
    <source>
        <dbReference type="EMBL" id="BCL41896.1"/>
    </source>
</evidence>
<dbReference type="PANTHER" id="PTHR38453">
    <property type="entry name" value="CYTOPLASMIC PROTEIN-RELATED"/>
    <property type="match status" value="1"/>
</dbReference>
<dbReference type="AlphaFoldDB" id="A0AAU9BIB2"/>
<reference evidence="1" key="1">
    <citation type="journal article" date="2020" name="J Glob Antimicrob Resist">
        <title>Genomic characterization of clinical Enterobacter roggenkampii co-harboring blaIMP-1- and blaGES-5-encoding IncP6 and mcr-9-encoding IncHI2 plasmids isolated in Japan.</title>
        <authorList>
            <person name="Umeda K."/>
            <person name="Nakamura H."/>
            <person name="Fukuda A."/>
            <person name="Matsumoto Y."/>
            <person name="Motooka D."/>
            <person name="Nakamura S."/>
            <person name="Yasui Y."/>
            <person name="Yoshida H."/>
            <person name="Kawahara R."/>
        </authorList>
    </citation>
    <scope>NUCLEOTIDE SEQUENCE</scope>
    <source>
        <strain evidence="1">OIPH-N260</strain>
    </source>
</reference>
<proteinExistence type="predicted"/>
<gene>
    <name evidence="1" type="ORF">OIPHN260_13980</name>
</gene>
<dbReference type="Proteomes" id="UP000595858">
    <property type="component" value="Chromosome"/>
</dbReference>
<evidence type="ECO:0008006" key="3">
    <source>
        <dbReference type="Google" id="ProtNLM"/>
    </source>
</evidence>
<name>A0AAU9BIB2_9ENTR</name>
<evidence type="ECO:0000313" key="2">
    <source>
        <dbReference type="Proteomes" id="UP000595858"/>
    </source>
</evidence>
<organism evidence="1 2">
    <name type="scientific">Enterobacter roggenkampii</name>
    <dbReference type="NCBI Taxonomy" id="1812935"/>
    <lineage>
        <taxon>Bacteria</taxon>
        <taxon>Pseudomonadati</taxon>
        <taxon>Pseudomonadota</taxon>
        <taxon>Gammaproteobacteria</taxon>
        <taxon>Enterobacterales</taxon>
        <taxon>Enterobacteriaceae</taxon>
        <taxon>Enterobacter</taxon>
        <taxon>Enterobacter cloacae complex</taxon>
    </lineage>
</organism>
<dbReference type="PANTHER" id="PTHR38453:SF3">
    <property type="entry name" value="CYTOPLASMIC PROTEIN"/>
    <property type="match status" value="1"/>
</dbReference>